<organism evidence="1 2">
    <name type="scientific">Parabacteroides johnsonii DSM 18315</name>
    <dbReference type="NCBI Taxonomy" id="537006"/>
    <lineage>
        <taxon>Bacteria</taxon>
        <taxon>Pseudomonadati</taxon>
        <taxon>Bacteroidota</taxon>
        <taxon>Bacteroidia</taxon>
        <taxon>Bacteroidales</taxon>
        <taxon>Tannerellaceae</taxon>
        <taxon>Parabacteroides</taxon>
    </lineage>
</organism>
<dbReference type="EMBL" id="ABYH01000379">
    <property type="protein sequence ID" value="EEC94955.1"/>
    <property type="molecule type" value="Genomic_DNA"/>
</dbReference>
<dbReference type="Proteomes" id="UP000005510">
    <property type="component" value="Unassembled WGS sequence"/>
</dbReference>
<evidence type="ECO:0000313" key="1">
    <source>
        <dbReference type="EMBL" id="EEC94955.1"/>
    </source>
</evidence>
<reference evidence="1 2" key="2">
    <citation type="submission" date="2008-10" db="EMBL/GenBank/DDBJ databases">
        <authorList>
            <person name="Fulton L."/>
            <person name="Clifton S."/>
            <person name="Fulton B."/>
            <person name="Xu J."/>
            <person name="Minx P."/>
            <person name="Pepin K.H."/>
            <person name="Johnson M."/>
            <person name="Bhonagiri V."/>
            <person name="Nash W.E."/>
            <person name="Mardis E.R."/>
            <person name="Wilson R.K."/>
        </authorList>
    </citation>
    <scope>NUCLEOTIDE SEQUENCE [LARGE SCALE GENOMIC DNA]</scope>
    <source>
        <strain evidence="1 2">DSM 18315</strain>
    </source>
</reference>
<accession>B7BF61</accession>
<proteinExistence type="predicted"/>
<evidence type="ECO:0000313" key="2">
    <source>
        <dbReference type="Proteomes" id="UP000005510"/>
    </source>
</evidence>
<comment type="caution">
    <text evidence="1">The sequence shown here is derived from an EMBL/GenBank/DDBJ whole genome shotgun (WGS) entry which is preliminary data.</text>
</comment>
<name>B7BF61_9BACT</name>
<sequence length="55" mass="6510">METILSIFQIRIFSNRIIGNPCRLNFLMQRYSGYPVVKYRYANGSRIFTAAFRKS</sequence>
<dbReference type="STRING" id="537006.PRABACTJOHN_03690"/>
<reference evidence="1 2" key="1">
    <citation type="submission" date="2008-10" db="EMBL/GenBank/DDBJ databases">
        <title>Draft genome sequence of Parabacteroides johnsonii (DSM 18315).</title>
        <authorList>
            <person name="Sudarsanam P."/>
            <person name="Ley R."/>
            <person name="Guruge J."/>
            <person name="Turnbaugh P.J."/>
            <person name="Mahowald M."/>
            <person name="Liep D."/>
            <person name="Gordon J."/>
        </authorList>
    </citation>
    <scope>NUCLEOTIDE SEQUENCE [LARGE SCALE GENOMIC DNA]</scope>
    <source>
        <strain evidence="1 2">DSM 18315</strain>
    </source>
</reference>
<gene>
    <name evidence="1" type="ORF">PRABACTJOHN_03690</name>
</gene>
<dbReference type="AlphaFoldDB" id="B7BF61"/>
<dbReference type="HOGENOM" id="CLU_3028125_0_0_10"/>
<protein>
    <submittedName>
        <fullName evidence="1">Uncharacterized protein</fullName>
    </submittedName>
</protein>